<evidence type="ECO:0000313" key="4">
    <source>
        <dbReference type="Proteomes" id="UP000285794"/>
    </source>
</evidence>
<feature type="transmembrane region" description="Helical" evidence="1">
    <location>
        <begin position="42"/>
        <end position="62"/>
    </location>
</feature>
<keyword evidence="1" id="KW-0812">Transmembrane</keyword>
<dbReference type="OrthoDB" id="1121860at2"/>
<dbReference type="RefSeq" id="WP_125030697.1">
    <property type="nucleotide sequence ID" value="NZ_JAPXVP010000001.1"/>
</dbReference>
<dbReference type="EMBL" id="QQWG01000008">
    <property type="protein sequence ID" value="RRG21545.1"/>
    <property type="molecule type" value="Genomic_DNA"/>
</dbReference>
<dbReference type="Proteomes" id="UP000285794">
    <property type="component" value="Unassembled WGS sequence"/>
</dbReference>
<dbReference type="EMBL" id="QQWG01000020">
    <property type="protein sequence ID" value="RRG19404.1"/>
    <property type="molecule type" value="Genomic_DNA"/>
</dbReference>
<name>A0A425XXJ9_9BACT</name>
<keyword evidence="4" id="KW-1185">Reference proteome</keyword>
<evidence type="ECO:0000313" key="2">
    <source>
        <dbReference type="EMBL" id="RRG19404.1"/>
    </source>
</evidence>
<keyword evidence="1" id="KW-1133">Transmembrane helix</keyword>
<keyword evidence="1" id="KW-0472">Membrane</keyword>
<evidence type="ECO:0000256" key="1">
    <source>
        <dbReference type="SAM" id="Phobius"/>
    </source>
</evidence>
<proteinExistence type="predicted"/>
<protein>
    <submittedName>
        <fullName evidence="2">Uncharacterized protein</fullName>
    </submittedName>
</protein>
<sequence length="81" mass="8882">MKNIPSFLIGTASTMGIAESIGIQPDVLDAAQSLPLDSTEAMVSVVGGTVSTIVIALLKRLWTKKERKRDRKKRERGDKKE</sequence>
<evidence type="ECO:0000313" key="3">
    <source>
        <dbReference type="EMBL" id="RRG21545.1"/>
    </source>
</evidence>
<gene>
    <name evidence="3" type="ORF">DWB61_09700</name>
    <name evidence="2" type="ORF">DWB61_15255</name>
</gene>
<organism evidence="2 4">
    <name type="scientific">Ancylomarina euxinus</name>
    <dbReference type="NCBI Taxonomy" id="2283627"/>
    <lineage>
        <taxon>Bacteria</taxon>
        <taxon>Pseudomonadati</taxon>
        <taxon>Bacteroidota</taxon>
        <taxon>Bacteroidia</taxon>
        <taxon>Marinilabiliales</taxon>
        <taxon>Marinifilaceae</taxon>
        <taxon>Ancylomarina</taxon>
    </lineage>
</organism>
<reference evidence="2 4" key="1">
    <citation type="submission" date="2018-07" db="EMBL/GenBank/DDBJ databases">
        <title>Draft genome sequence of Ancylomarina sp. M1P.</title>
        <authorList>
            <person name="Yadav S."/>
            <person name="Villanueva L."/>
            <person name="Damste J.S.S."/>
        </authorList>
    </citation>
    <scope>NUCLEOTIDE SEQUENCE [LARGE SCALE GENOMIC DNA]</scope>
    <source>
        <strain evidence="2 4">M1P</strain>
    </source>
</reference>
<comment type="caution">
    <text evidence="2">The sequence shown here is derived from an EMBL/GenBank/DDBJ whole genome shotgun (WGS) entry which is preliminary data.</text>
</comment>
<accession>A0A425XXJ9</accession>
<dbReference type="AlphaFoldDB" id="A0A425XXJ9"/>